<dbReference type="KEGG" id="mhl:MHLP_01770"/>
<accession>I7CJB4</accession>
<organism evidence="2 3">
    <name type="scientific">Mycoplasma haematolamae (strain Purdue)</name>
    <dbReference type="NCBI Taxonomy" id="1212765"/>
    <lineage>
        <taxon>Bacteria</taxon>
        <taxon>Bacillati</taxon>
        <taxon>Mycoplasmatota</taxon>
        <taxon>Mollicutes</taxon>
        <taxon>Mycoplasmataceae</taxon>
        <taxon>Mycoplasma</taxon>
    </lineage>
</organism>
<evidence type="ECO:0000313" key="2">
    <source>
        <dbReference type="EMBL" id="AFO51934.1"/>
    </source>
</evidence>
<protein>
    <submittedName>
        <fullName evidence="2">Uncharacterized protein</fullName>
    </submittedName>
</protein>
<feature type="compositionally biased region" description="Basic and acidic residues" evidence="1">
    <location>
        <begin position="49"/>
        <end position="60"/>
    </location>
</feature>
<dbReference type="PATRIC" id="fig|1212765.3.peg.394"/>
<proteinExistence type="predicted"/>
<dbReference type="STRING" id="1212765.MHLP_01770"/>
<feature type="region of interest" description="Disordered" evidence="1">
    <location>
        <begin position="39"/>
        <end position="89"/>
    </location>
</feature>
<sequence length="242" mass="26344">MSKIPLIFSGLGVGTAVTGGTHFVKNIQPVLGQTTIRSNGSVFGTVNHPKPDVSSEKSDGPKTLTSPEAKDGSSTTNAQNNRGQVNDETQLPLADASQVIAKPEPPKEGLNLPKSSSDARSGRVNDIFAPSVPKLSRQRKGGTEDHPDVICVAEETEDKTYDYQGRSSNRFRAVCVKTNNDRDYYKAKSAPVCSFDINGNLGSEFFETLLNPQSKLCRYWDSFKQSNDQKLSFSDIHIPASY</sequence>
<feature type="compositionally biased region" description="Polar residues" evidence="1">
    <location>
        <begin position="72"/>
        <end position="89"/>
    </location>
</feature>
<dbReference type="EMBL" id="CP003731">
    <property type="protein sequence ID" value="AFO51934.1"/>
    <property type="molecule type" value="Genomic_DNA"/>
</dbReference>
<reference evidence="2 3" key="1">
    <citation type="journal article" date="2012" name="J. Bacteriol.">
        <title>Genome Sequence of "Candidatus Mycoplasma haemolamae" Strain Purdue, a Red Blood Cell Pathogen of Alpacas (Vicugna pacos) and Llamas (Lama glama).</title>
        <authorList>
            <person name="Guimaraes A.M."/>
            <person name="Toth B."/>
            <person name="Santos A.P."/>
            <person name="do Nascimento N.C."/>
            <person name="Kritchevsky J.E."/>
            <person name="Messick J.B."/>
        </authorList>
    </citation>
    <scope>NUCLEOTIDE SEQUENCE [LARGE SCALE GENOMIC DNA]</scope>
    <source>
        <strain evidence="2 3">Purdue</strain>
    </source>
</reference>
<evidence type="ECO:0000256" key="1">
    <source>
        <dbReference type="SAM" id="MobiDB-lite"/>
    </source>
</evidence>
<reference evidence="3" key="2">
    <citation type="submission" date="2012-07" db="EMBL/GenBank/DDBJ databases">
        <title>Complete genome sequence of 'Candidatus Mycoplasma haemolamae'.</title>
        <authorList>
            <person name="Guimaraes A.M.S."/>
            <person name="Toth B."/>
            <person name="Santos A.P."/>
            <person name="Nascimento N.C."/>
            <person name="Sojka J.E."/>
            <person name="Messick J.B."/>
        </authorList>
    </citation>
    <scope>NUCLEOTIDE SEQUENCE [LARGE SCALE GENOMIC DNA]</scope>
    <source>
        <strain evidence="3">Purdue</strain>
    </source>
</reference>
<keyword evidence="3" id="KW-1185">Reference proteome</keyword>
<dbReference type="Proteomes" id="UP000006502">
    <property type="component" value="Chromosome"/>
</dbReference>
<evidence type="ECO:0000313" key="3">
    <source>
        <dbReference type="Proteomes" id="UP000006502"/>
    </source>
</evidence>
<feature type="region of interest" description="Disordered" evidence="1">
    <location>
        <begin position="101"/>
        <end position="144"/>
    </location>
</feature>
<dbReference type="AlphaFoldDB" id="I7CJB4"/>
<dbReference type="HOGENOM" id="CLU_1132612_0_0_14"/>
<name>I7CJB4_MYCHA</name>
<gene>
    <name evidence="2" type="ordered locus">MHLP_01770</name>
</gene>